<keyword evidence="3" id="KW-1003">Cell membrane</keyword>
<comment type="subcellular location">
    <subcellularLocation>
        <location evidence="1">Cell membrane</location>
        <topology evidence="1">Multi-pass membrane protein</topology>
    </subcellularLocation>
</comment>
<proteinExistence type="predicted"/>
<gene>
    <name evidence="12" type="ORF">SAMN02745782_02650</name>
</gene>
<dbReference type="SUPFAM" id="SSF141868">
    <property type="entry name" value="EAL domain-like"/>
    <property type="match status" value="1"/>
</dbReference>
<dbReference type="Pfam" id="PF12792">
    <property type="entry name" value="CSS-motif"/>
    <property type="match status" value="1"/>
</dbReference>
<feature type="transmembrane region" description="Helical" evidence="10">
    <location>
        <begin position="225"/>
        <end position="247"/>
    </location>
</feature>
<name>A0A1T4RJB8_VIBCI</name>
<sequence length="504" mass="57393">MKKGLQNSKKRWLLKVFITCLLPFPLLFIYAYCSSLDSIQHQLHNIANAYAARIETLIFDLHSENKKALYGSKNCDQIQEELLFESLLREMFIIENQQIVCSSKRGEMQSDVSQYYPDGIVTTKERFFDLPNNSWKRTLLVIDSDKHTPYRGAVSVVDQKYIEAYLGYQADNRIEKLIVKVGDDYYPPNSHFVTQRHSVLVSSPQQRFSLQVVASNQFASEQITFYLLSAIPVFFALSLLIFSIIYFQNRRTSLLDDLKKGLERHELFLVYQPIVMTDSGEIHGYEALIRWVNPKLGFITPDSFIPIAEEYGLINKLTDYVLKQVEQDISSFPTALGLHIGINVPPSYLSSQNHIKRLIKCSNTLSEKGLQLTVEITERQLLDEQGKQVLKPLRNAGIIIAIDDFGTGRTALSVLQDITFDCLKIDKCFTDTIGVDSINAPVLNSIIELAHQLNVEIIAEGIEHAYQAEYLKAKGVKLHQGYYYAKPLCLKELFACSPTLSSKH</sequence>
<evidence type="ECO:0000313" key="13">
    <source>
        <dbReference type="Proteomes" id="UP000190834"/>
    </source>
</evidence>
<dbReference type="InterPro" id="IPR050706">
    <property type="entry name" value="Cyclic-di-GMP_PDE-like"/>
</dbReference>
<evidence type="ECO:0000256" key="9">
    <source>
        <dbReference type="ARBA" id="ARBA00034290"/>
    </source>
</evidence>
<protein>
    <recommendedName>
        <fullName evidence="2">cyclic-guanylate-specific phosphodiesterase</fullName>
        <ecNumber evidence="2">3.1.4.52</ecNumber>
    </recommendedName>
</protein>
<keyword evidence="13" id="KW-1185">Reference proteome</keyword>
<evidence type="ECO:0000256" key="4">
    <source>
        <dbReference type="ARBA" id="ARBA00022636"/>
    </source>
</evidence>
<keyword evidence="7 10" id="KW-1133">Transmembrane helix</keyword>
<evidence type="ECO:0000256" key="8">
    <source>
        <dbReference type="ARBA" id="ARBA00023136"/>
    </source>
</evidence>
<dbReference type="PANTHER" id="PTHR33121:SF79">
    <property type="entry name" value="CYCLIC DI-GMP PHOSPHODIESTERASE PDED-RELATED"/>
    <property type="match status" value="1"/>
</dbReference>
<dbReference type="Pfam" id="PF00563">
    <property type="entry name" value="EAL"/>
    <property type="match status" value="1"/>
</dbReference>
<evidence type="ECO:0000256" key="10">
    <source>
        <dbReference type="SAM" id="Phobius"/>
    </source>
</evidence>
<accession>A0A1T4RJB8</accession>
<dbReference type="PANTHER" id="PTHR33121">
    <property type="entry name" value="CYCLIC DI-GMP PHOSPHODIESTERASE PDEF"/>
    <property type="match status" value="1"/>
</dbReference>
<evidence type="ECO:0000256" key="1">
    <source>
        <dbReference type="ARBA" id="ARBA00004651"/>
    </source>
</evidence>
<evidence type="ECO:0000256" key="2">
    <source>
        <dbReference type="ARBA" id="ARBA00012282"/>
    </source>
</evidence>
<evidence type="ECO:0000256" key="7">
    <source>
        <dbReference type="ARBA" id="ARBA00022989"/>
    </source>
</evidence>
<dbReference type="AlphaFoldDB" id="A0A1T4RJB8"/>
<organism evidence="12 13">
    <name type="scientific">Vibrio cincinnatiensis DSM 19608</name>
    <dbReference type="NCBI Taxonomy" id="1123491"/>
    <lineage>
        <taxon>Bacteria</taxon>
        <taxon>Pseudomonadati</taxon>
        <taxon>Pseudomonadota</taxon>
        <taxon>Gammaproteobacteria</taxon>
        <taxon>Vibrionales</taxon>
        <taxon>Vibrionaceae</taxon>
        <taxon>Vibrio</taxon>
    </lineage>
</organism>
<evidence type="ECO:0000256" key="3">
    <source>
        <dbReference type="ARBA" id="ARBA00022475"/>
    </source>
</evidence>
<dbReference type="InterPro" id="IPR001633">
    <property type="entry name" value="EAL_dom"/>
</dbReference>
<dbReference type="GO" id="GO:0005886">
    <property type="term" value="C:plasma membrane"/>
    <property type="evidence" value="ECO:0007669"/>
    <property type="project" value="UniProtKB-SubCell"/>
</dbReference>
<dbReference type="EC" id="3.1.4.52" evidence="2"/>
<dbReference type="EMBL" id="FUXB01000014">
    <property type="protein sequence ID" value="SKA15781.1"/>
    <property type="molecule type" value="Genomic_DNA"/>
</dbReference>
<dbReference type="CDD" id="cd01948">
    <property type="entry name" value="EAL"/>
    <property type="match status" value="1"/>
</dbReference>
<comment type="catalytic activity">
    <reaction evidence="9">
        <text>3',3'-c-di-GMP + H2O = 5'-phosphoguanylyl(3'-&gt;5')guanosine + H(+)</text>
        <dbReference type="Rhea" id="RHEA:24902"/>
        <dbReference type="ChEBI" id="CHEBI:15377"/>
        <dbReference type="ChEBI" id="CHEBI:15378"/>
        <dbReference type="ChEBI" id="CHEBI:58754"/>
        <dbReference type="ChEBI" id="CHEBI:58805"/>
        <dbReference type="EC" id="3.1.4.52"/>
    </reaction>
</comment>
<feature type="domain" description="EAL" evidence="11">
    <location>
        <begin position="251"/>
        <end position="501"/>
    </location>
</feature>
<dbReference type="Proteomes" id="UP000190834">
    <property type="component" value="Unassembled WGS sequence"/>
</dbReference>
<keyword evidence="6" id="KW-0378">Hydrolase</keyword>
<keyword evidence="8 10" id="KW-0472">Membrane</keyword>
<dbReference type="InterPro" id="IPR024744">
    <property type="entry name" value="CSS-motif_dom"/>
</dbReference>
<dbReference type="PROSITE" id="PS50883">
    <property type="entry name" value="EAL"/>
    <property type="match status" value="1"/>
</dbReference>
<dbReference type="SMART" id="SM00052">
    <property type="entry name" value="EAL"/>
    <property type="match status" value="1"/>
</dbReference>
<dbReference type="RefSeq" id="WP_229601057.1">
    <property type="nucleotide sequence ID" value="NZ_FUXB01000014.1"/>
</dbReference>
<evidence type="ECO:0000256" key="5">
    <source>
        <dbReference type="ARBA" id="ARBA00022692"/>
    </source>
</evidence>
<evidence type="ECO:0000256" key="6">
    <source>
        <dbReference type="ARBA" id="ARBA00022801"/>
    </source>
</evidence>
<reference evidence="13" key="1">
    <citation type="submission" date="2017-02" db="EMBL/GenBank/DDBJ databases">
        <authorList>
            <person name="Varghese N."/>
            <person name="Submissions S."/>
        </authorList>
    </citation>
    <scope>NUCLEOTIDE SEQUENCE [LARGE SCALE GENOMIC DNA]</scope>
    <source>
        <strain evidence="13">DSM 19608</strain>
    </source>
</reference>
<feature type="transmembrane region" description="Helical" evidence="10">
    <location>
        <begin position="12"/>
        <end position="32"/>
    </location>
</feature>
<dbReference type="Gene3D" id="3.20.20.450">
    <property type="entry name" value="EAL domain"/>
    <property type="match status" value="1"/>
</dbReference>
<dbReference type="STRING" id="1123491.SAMN02745782_02650"/>
<dbReference type="InterPro" id="IPR035919">
    <property type="entry name" value="EAL_sf"/>
</dbReference>
<keyword evidence="5 10" id="KW-0812">Transmembrane</keyword>
<dbReference type="GO" id="GO:0071111">
    <property type="term" value="F:cyclic-guanylate-specific phosphodiesterase activity"/>
    <property type="evidence" value="ECO:0007669"/>
    <property type="project" value="UniProtKB-EC"/>
</dbReference>
<evidence type="ECO:0000259" key="11">
    <source>
        <dbReference type="PROSITE" id="PS50883"/>
    </source>
</evidence>
<dbReference type="GeneID" id="70583512"/>
<evidence type="ECO:0000313" key="12">
    <source>
        <dbReference type="EMBL" id="SKA15781.1"/>
    </source>
</evidence>
<keyword evidence="4" id="KW-0973">c-di-GMP</keyword>